<dbReference type="Pfam" id="PF03572">
    <property type="entry name" value="Peptidase_S41"/>
    <property type="match status" value="1"/>
</dbReference>
<dbReference type="Proteomes" id="UP000653343">
    <property type="component" value="Unassembled WGS sequence"/>
</dbReference>
<feature type="chain" id="PRO_5047164022" description="Tail specific protease domain-containing protein" evidence="1">
    <location>
        <begin position="23"/>
        <end position="494"/>
    </location>
</feature>
<dbReference type="InterPro" id="IPR029045">
    <property type="entry name" value="ClpP/crotonase-like_dom_sf"/>
</dbReference>
<organism evidence="3 4">
    <name type="scientific">Undibacterium squillarum</name>
    <dbReference type="NCBI Taxonomy" id="1131567"/>
    <lineage>
        <taxon>Bacteria</taxon>
        <taxon>Pseudomonadati</taxon>
        <taxon>Pseudomonadota</taxon>
        <taxon>Betaproteobacteria</taxon>
        <taxon>Burkholderiales</taxon>
        <taxon>Oxalobacteraceae</taxon>
        <taxon>Undibacterium</taxon>
    </lineage>
</organism>
<name>A0ABQ2XXU2_9BURK</name>
<proteinExistence type="predicted"/>
<gene>
    <name evidence="3" type="ORF">GCM10010946_14910</name>
</gene>
<dbReference type="EMBL" id="BMYU01000003">
    <property type="protein sequence ID" value="GGX37826.1"/>
    <property type="molecule type" value="Genomic_DNA"/>
</dbReference>
<keyword evidence="4" id="KW-1185">Reference proteome</keyword>
<sequence length="494" mass="55160">MTAKQWAAALMVVSGLSGMATAQAGWWSGGERDWKQQLRGDGKELYDAITRVHPGIYDERNPEFVSRMNAALAVLNQRSDSATDFWSYYWAMSEFVASFNDGHLSYSYDDKLPAIKQRFWPGFLTAERLGKQVVLSRADDATLPATGDVLVSCDGTDAATLLNDRVGRFYGRWSLQSQRFRQSYRLFLKTSNPYISDLKSCVFEGSGGQKTVTLNWREISEADAQQRVQALTSPYRGQFEYAYSGNMLRIALRDFDPTPGKETAKTIDQYVEKLAADQARLQTTDAIVLDLRGNGGGSSHYSRLLARAIWGEHAVAYQPSKKAYVEWRPSEEKIKIMDKYMMFAGLMGYDKETVTYWKAVLQGLKDARAQGLTLWREPAVLRGEDGAPSSYVAPAPYKGKVYVLTDQTCASACLDAVDLWKALGGIQVGRETSGDTVYMDISEISMSSYPAKAYLPTKVYRDRPRGNNEPHTPSKVFEGDISDTAAVMAWIRGL</sequence>
<evidence type="ECO:0000313" key="3">
    <source>
        <dbReference type="EMBL" id="GGX37826.1"/>
    </source>
</evidence>
<dbReference type="SUPFAM" id="SSF52096">
    <property type="entry name" value="ClpP/crotonase"/>
    <property type="match status" value="1"/>
</dbReference>
<dbReference type="RefSeq" id="WP_189356446.1">
    <property type="nucleotide sequence ID" value="NZ_BMYU01000003.1"/>
</dbReference>
<reference evidence="4" key="1">
    <citation type="journal article" date="2019" name="Int. J. Syst. Evol. Microbiol.">
        <title>The Global Catalogue of Microorganisms (GCM) 10K type strain sequencing project: providing services to taxonomists for standard genome sequencing and annotation.</title>
        <authorList>
            <consortium name="The Broad Institute Genomics Platform"/>
            <consortium name="The Broad Institute Genome Sequencing Center for Infectious Disease"/>
            <person name="Wu L."/>
            <person name="Ma J."/>
        </authorList>
    </citation>
    <scope>NUCLEOTIDE SEQUENCE [LARGE SCALE GENOMIC DNA]</scope>
    <source>
        <strain evidence="4">KCTC 23917</strain>
    </source>
</reference>
<comment type="caution">
    <text evidence="3">The sequence shown here is derived from an EMBL/GenBank/DDBJ whole genome shotgun (WGS) entry which is preliminary data.</text>
</comment>
<evidence type="ECO:0000259" key="2">
    <source>
        <dbReference type="Pfam" id="PF03572"/>
    </source>
</evidence>
<dbReference type="Gene3D" id="3.90.226.10">
    <property type="entry name" value="2-enoyl-CoA Hydratase, Chain A, domain 1"/>
    <property type="match status" value="1"/>
</dbReference>
<evidence type="ECO:0000256" key="1">
    <source>
        <dbReference type="SAM" id="SignalP"/>
    </source>
</evidence>
<feature type="domain" description="Tail specific protease" evidence="2">
    <location>
        <begin position="250"/>
        <end position="445"/>
    </location>
</feature>
<accession>A0ABQ2XXU2</accession>
<protein>
    <recommendedName>
        <fullName evidence="2">Tail specific protease domain-containing protein</fullName>
    </recommendedName>
</protein>
<dbReference type="InterPro" id="IPR005151">
    <property type="entry name" value="Tail-specific_protease"/>
</dbReference>
<evidence type="ECO:0000313" key="4">
    <source>
        <dbReference type="Proteomes" id="UP000653343"/>
    </source>
</evidence>
<feature type="signal peptide" evidence="1">
    <location>
        <begin position="1"/>
        <end position="22"/>
    </location>
</feature>
<keyword evidence="1" id="KW-0732">Signal</keyword>